<dbReference type="AlphaFoldDB" id="A0AAD8CEF8"/>
<comment type="caution">
    <text evidence="2">The sequence shown here is derived from an EMBL/GenBank/DDBJ whole genome shotgun (WGS) entry which is preliminary data.</text>
</comment>
<reference evidence="2" key="1">
    <citation type="submission" date="2022-02" db="EMBL/GenBank/DDBJ databases">
        <title>Atlantic sturgeon de novo genome assembly.</title>
        <authorList>
            <person name="Stock M."/>
            <person name="Klopp C."/>
            <person name="Guiguen Y."/>
            <person name="Cabau C."/>
            <person name="Parinello H."/>
            <person name="Santidrian Yebra-Pimentel E."/>
            <person name="Kuhl H."/>
            <person name="Dirks R.P."/>
            <person name="Guessner J."/>
            <person name="Wuertz S."/>
            <person name="Du K."/>
            <person name="Schartl M."/>
        </authorList>
    </citation>
    <scope>NUCLEOTIDE SEQUENCE</scope>
    <source>
        <strain evidence="2">STURGEONOMICS-FGT-2020</strain>
        <tissue evidence="2">Whole blood</tissue>
    </source>
</reference>
<feature type="region of interest" description="Disordered" evidence="1">
    <location>
        <begin position="31"/>
        <end position="57"/>
    </location>
</feature>
<evidence type="ECO:0000313" key="2">
    <source>
        <dbReference type="EMBL" id="KAK1142694.1"/>
    </source>
</evidence>
<organism evidence="2 3">
    <name type="scientific">Acipenser oxyrinchus oxyrinchus</name>
    <dbReference type="NCBI Taxonomy" id="40147"/>
    <lineage>
        <taxon>Eukaryota</taxon>
        <taxon>Metazoa</taxon>
        <taxon>Chordata</taxon>
        <taxon>Craniata</taxon>
        <taxon>Vertebrata</taxon>
        <taxon>Euteleostomi</taxon>
        <taxon>Actinopterygii</taxon>
        <taxon>Chondrostei</taxon>
        <taxon>Acipenseriformes</taxon>
        <taxon>Acipenseridae</taxon>
        <taxon>Acipenser</taxon>
    </lineage>
</organism>
<keyword evidence="3" id="KW-1185">Reference proteome</keyword>
<accession>A0AAD8CEF8</accession>
<gene>
    <name evidence="2" type="ORF">AOXY_G36876</name>
</gene>
<name>A0AAD8CEF8_ACIOX</name>
<sequence length="69" mass="7672">MADTVPSYQRLSGNIKPEHFFRLDQARFQMPFPESRSSLQDQQPKTGAAGTPGSSSTRCLLPVYHEATC</sequence>
<proteinExistence type="predicted"/>
<dbReference type="EMBL" id="JAGXEW010000260">
    <property type="protein sequence ID" value="KAK1142694.1"/>
    <property type="molecule type" value="Genomic_DNA"/>
</dbReference>
<evidence type="ECO:0000313" key="3">
    <source>
        <dbReference type="Proteomes" id="UP001230051"/>
    </source>
</evidence>
<protein>
    <submittedName>
        <fullName evidence="2">Uncharacterized protein</fullName>
    </submittedName>
</protein>
<feature type="compositionally biased region" description="Polar residues" evidence="1">
    <location>
        <begin position="35"/>
        <end position="45"/>
    </location>
</feature>
<evidence type="ECO:0000256" key="1">
    <source>
        <dbReference type="SAM" id="MobiDB-lite"/>
    </source>
</evidence>
<dbReference type="Proteomes" id="UP001230051">
    <property type="component" value="Unassembled WGS sequence"/>
</dbReference>